<dbReference type="Pfam" id="PF00607">
    <property type="entry name" value="Gag_p24"/>
    <property type="match status" value="1"/>
</dbReference>
<dbReference type="Ensembl" id="ENSOCUT00000040422.1">
    <property type="protein sequence ID" value="ENSOCUP00000041783.1"/>
    <property type="gene ID" value="ENSOCUG00000031457.1"/>
</dbReference>
<reference evidence="8" key="2">
    <citation type="submission" date="2025-08" db="UniProtKB">
        <authorList>
            <consortium name="Ensembl"/>
        </authorList>
    </citation>
    <scope>IDENTIFICATION</scope>
    <source>
        <strain evidence="8">Thorbecke</strain>
    </source>
</reference>
<evidence type="ECO:0000256" key="1">
    <source>
        <dbReference type="ARBA" id="ARBA00022723"/>
    </source>
</evidence>
<dbReference type="Proteomes" id="UP000001811">
    <property type="component" value="Unplaced"/>
</dbReference>
<evidence type="ECO:0008006" key="10">
    <source>
        <dbReference type="Google" id="ProtNLM"/>
    </source>
</evidence>
<dbReference type="GO" id="GO:0003676">
    <property type="term" value="F:nucleic acid binding"/>
    <property type="evidence" value="ECO:0007669"/>
    <property type="project" value="InterPro"/>
</dbReference>
<dbReference type="Gene3D" id="3.30.420.10">
    <property type="entry name" value="Ribonuclease H-like superfamily/Ribonuclease H"/>
    <property type="match status" value="1"/>
</dbReference>
<accession>A0A5F9D7F4</accession>
<dbReference type="InterPro" id="IPR036397">
    <property type="entry name" value="RNaseH_sf"/>
</dbReference>
<feature type="domain" description="CCHC-type" evidence="6">
    <location>
        <begin position="181"/>
        <end position="196"/>
    </location>
</feature>
<dbReference type="Gene3D" id="1.10.1200.30">
    <property type="match status" value="1"/>
</dbReference>
<dbReference type="PANTHER" id="PTHR40389:SF3">
    <property type="entry name" value="IGE-BINDING PROTEIN"/>
    <property type="match status" value="1"/>
</dbReference>
<dbReference type="PROSITE" id="PS50158">
    <property type="entry name" value="ZF_CCHC"/>
    <property type="match status" value="1"/>
</dbReference>
<dbReference type="GO" id="GO:0015074">
    <property type="term" value="P:DNA integration"/>
    <property type="evidence" value="ECO:0007669"/>
    <property type="project" value="InterPro"/>
</dbReference>
<dbReference type="SUPFAM" id="SSF47353">
    <property type="entry name" value="Retrovirus capsid dimerization domain-like"/>
    <property type="match status" value="1"/>
</dbReference>
<dbReference type="GO" id="GO:0016032">
    <property type="term" value="P:viral process"/>
    <property type="evidence" value="ECO:0007669"/>
    <property type="project" value="InterPro"/>
</dbReference>
<reference evidence="8 9" key="1">
    <citation type="journal article" date="2011" name="Nature">
        <title>A high-resolution map of human evolutionary constraint using 29 mammals.</title>
        <authorList>
            <person name="Lindblad-Toh K."/>
            <person name="Garber M."/>
            <person name="Zuk O."/>
            <person name="Lin M.F."/>
            <person name="Parker B.J."/>
            <person name="Washietl S."/>
            <person name="Kheradpour P."/>
            <person name="Ernst J."/>
            <person name="Jordan G."/>
            <person name="Mauceli E."/>
            <person name="Ward L.D."/>
            <person name="Lowe C.B."/>
            <person name="Holloway A.K."/>
            <person name="Clamp M."/>
            <person name="Gnerre S."/>
            <person name="Alfoldi J."/>
            <person name="Beal K."/>
            <person name="Chang J."/>
            <person name="Clawson H."/>
            <person name="Cuff J."/>
            <person name="Di Palma F."/>
            <person name="Fitzgerald S."/>
            <person name="Flicek P."/>
            <person name="Guttman M."/>
            <person name="Hubisz M.J."/>
            <person name="Jaffe D.B."/>
            <person name="Jungreis I."/>
            <person name="Kent W.J."/>
            <person name="Kostka D."/>
            <person name="Lara M."/>
            <person name="Martins A.L."/>
            <person name="Massingham T."/>
            <person name="Moltke I."/>
            <person name="Raney B.J."/>
            <person name="Rasmussen M.D."/>
            <person name="Robinson J."/>
            <person name="Stark A."/>
            <person name="Vilella A.J."/>
            <person name="Wen J."/>
            <person name="Xie X."/>
            <person name="Zody M.C."/>
            <person name="Baldwin J."/>
            <person name="Bloom T."/>
            <person name="Chin C.W."/>
            <person name="Heiman D."/>
            <person name="Nicol R."/>
            <person name="Nusbaum C."/>
            <person name="Young S."/>
            <person name="Wilkinson J."/>
            <person name="Worley K.C."/>
            <person name="Kovar C.L."/>
            <person name="Muzny D.M."/>
            <person name="Gibbs R.A."/>
            <person name="Cree A."/>
            <person name="Dihn H.H."/>
            <person name="Fowler G."/>
            <person name="Jhangiani S."/>
            <person name="Joshi V."/>
            <person name="Lee S."/>
            <person name="Lewis L.R."/>
            <person name="Nazareth L.V."/>
            <person name="Okwuonu G."/>
            <person name="Santibanez J."/>
            <person name="Warren W.C."/>
            <person name="Mardis E.R."/>
            <person name="Weinstock G.M."/>
            <person name="Wilson R.K."/>
            <person name="Delehaunty K."/>
            <person name="Dooling D."/>
            <person name="Fronik C."/>
            <person name="Fulton L."/>
            <person name="Fulton B."/>
            <person name="Graves T."/>
            <person name="Minx P."/>
            <person name="Sodergren E."/>
            <person name="Birney E."/>
            <person name="Margulies E.H."/>
            <person name="Herrero J."/>
            <person name="Green E.D."/>
            <person name="Haussler D."/>
            <person name="Siepel A."/>
            <person name="Goldman N."/>
            <person name="Pollard K.S."/>
            <person name="Pedersen J.S."/>
            <person name="Lander E.S."/>
            <person name="Kellis M."/>
        </authorList>
    </citation>
    <scope>NUCLEOTIDE SEQUENCE [LARGE SCALE GENOMIC DNA]</scope>
    <source>
        <strain evidence="9">Thorbecke</strain>
    </source>
</reference>
<dbReference type="GeneTree" id="ENSGT00940000162994"/>
<dbReference type="Gene3D" id="4.10.60.10">
    <property type="entry name" value="Zinc finger, CCHC-type"/>
    <property type="match status" value="1"/>
</dbReference>
<reference evidence="8" key="3">
    <citation type="submission" date="2025-09" db="UniProtKB">
        <authorList>
            <consortium name="Ensembl"/>
        </authorList>
    </citation>
    <scope>IDENTIFICATION</scope>
    <source>
        <strain evidence="8">Thorbecke</strain>
    </source>
</reference>
<keyword evidence="9" id="KW-1185">Reference proteome</keyword>
<dbReference type="InterPro" id="IPR036875">
    <property type="entry name" value="Znf_CCHC_sf"/>
</dbReference>
<keyword evidence="3" id="KW-0862">Zinc</keyword>
<dbReference type="SMR" id="A0A5F9D7F4"/>
<dbReference type="InterPro" id="IPR001584">
    <property type="entry name" value="Integrase_cat-core"/>
</dbReference>
<feature type="region of interest" description="Disordered" evidence="5">
    <location>
        <begin position="424"/>
        <end position="443"/>
    </location>
</feature>
<dbReference type="SUPFAM" id="SSF57756">
    <property type="entry name" value="Retrovirus zinc finger-like domains"/>
    <property type="match status" value="1"/>
</dbReference>
<dbReference type="Pfam" id="PF14787">
    <property type="entry name" value="zf-CCHC_5"/>
    <property type="match status" value="1"/>
</dbReference>
<dbReference type="AlphaFoldDB" id="A0A5F9D7F4"/>
<dbReference type="InterPro" id="IPR050195">
    <property type="entry name" value="Primate_lentivir_Gag_pol-like"/>
</dbReference>
<keyword evidence="1" id="KW-0479">Metal-binding</keyword>
<evidence type="ECO:0000259" key="7">
    <source>
        <dbReference type="PROSITE" id="PS50994"/>
    </source>
</evidence>
<dbReference type="InterPro" id="IPR008916">
    <property type="entry name" value="Retrov_capsid_C"/>
</dbReference>
<proteinExistence type="predicted"/>
<dbReference type="SMART" id="SM00343">
    <property type="entry name" value="ZnF_C2HC"/>
    <property type="match status" value="2"/>
</dbReference>
<evidence type="ECO:0000313" key="9">
    <source>
        <dbReference type="Proteomes" id="UP000001811"/>
    </source>
</evidence>
<evidence type="ECO:0000256" key="3">
    <source>
        <dbReference type="ARBA" id="ARBA00022833"/>
    </source>
</evidence>
<protein>
    <recommendedName>
        <fullName evidence="10">CCHC-type domain-containing protein</fullName>
    </recommendedName>
</protein>
<dbReference type="InterPro" id="IPR008919">
    <property type="entry name" value="Retrov_capsid_N"/>
</dbReference>
<feature type="compositionally biased region" description="Basic and acidic residues" evidence="5">
    <location>
        <begin position="434"/>
        <end position="443"/>
    </location>
</feature>
<evidence type="ECO:0000259" key="6">
    <source>
        <dbReference type="PROSITE" id="PS50158"/>
    </source>
</evidence>
<dbReference type="InterPro" id="IPR012337">
    <property type="entry name" value="RNaseH-like_sf"/>
</dbReference>
<evidence type="ECO:0000313" key="8">
    <source>
        <dbReference type="Ensembl" id="ENSOCUP00000041783.1"/>
    </source>
</evidence>
<dbReference type="GO" id="GO:0008270">
    <property type="term" value="F:zinc ion binding"/>
    <property type="evidence" value="ECO:0007669"/>
    <property type="project" value="UniProtKB-KW"/>
</dbReference>
<keyword evidence="2 4" id="KW-0863">Zinc-finger</keyword>
<dbReference type="InParanoid" id="A0A5F9D7F4"/>
<dbReference type="Bgee" id="ENSOCUG00000031457">
    <property type="expression patterns" value="Expressed in testis"/>
</dbReference>
<dbReference type="PROSITE" id="PS50994">
    <property type="entry name" value="INTEGRASE"/>
    <property type="match status" value="1"/>
</dbReference>
<dbReference type="Pfam" id="PF19317">
    <property type="entry name" value="Gag_p24_C"/>
    <property type="match status" value="1"/>
</dbReference>
<feature type="region of interest" description="Disordered" evidence="5">
    <location>
        <begin position="241"/>
        <end position="268"/>
    </location>
</feature>
<dbReference type="SUPFAM" id="SSF47943">
    <property type="entry name" value="Retrovirus capsid protein, N-terminal core domain"/>
    <property type="match status" value="1"/>
</dbReference>
<evidence type="ECO:0000256" key="4">
    <source>
        <dbReference type="PROSITE-ProRule" id="PRU00047"/>
    </source>
</evidence>
<evidence type="ECO:0000256" key="2">
    <source>
        <dbReference type="ARBA" id="ARBA00022771"/>
    </source>
</evidence>
<feature type="domain" description="Integrase catalytic" evidence="7">
    <location>
        <begin position="244"/>
        <end position="434"/>
    </location>
</feature>
<dbReference type="InterPro" id="IPR001878">
    <property type="entry name" value="Znf_CCHC"/>
</dbReference>
<dbReference type="InterPro" id="IPR045345">
    <property type="entry name" value="Gag_p24_C"/>
</dbReference>
<dbReference type="Gene3D" id="1.10.375.10">
    <property type="entry name" value="Human Immunodeficiency Virus Type 1 Capsid Protein"/>
    <property type="match status" value="1"/>
</dbReference>
<dbReference type="SUPFAM" id="SSF53098">
    <property type="entry name" value="Ribonuclease H-like"/>
    <property type="match status" value="1"/>
</dbReference>
<name>A0A5F9D7F4_RABIT</name>
<evidence type="ECO:0000256" key="5">
    <source>
        <dbReference type="SAM" id="MobiDB-lite"/>
    </source>
</evidence>
<organism evidence="8 9">
    <name type="scientific">Oryctolagus cuniculus</name>
    <name type="common">Rabbit</name>
    <dbReference type="NCBI Taxonomy" id="9986"/>
    <lineage>
        <taxon>Eukaryota</taxon>
        <taxon>Metazoa</taxon>
        <taxon>Chordata</taxon>
        <taxon>Craniata</taxon>
        <taxon>Vertebrata</taxon>
        <taxon>Euteleostomi</taxon>
        <taxon>Mammalia</taxon>
        <taxon>Eutheria</taxon>
        <taxon>Euarchontoglires</taxon>
        <taxon>Glires</taxon>
        <taxon>Lagomorpha</taxon>
        <taxon>Leporidae</taxon>
        <taxon>Oryctolagus</taxon>
    </lineage>
</organism>
<sequence>MAKVVLGGGDFLLWLAAYRELARKQAAENARNGRAPWNEDMLNGEGAFNDENQQARCPNEVLMQVRELARRAWKIIPKKGEIKHSLTKIMQGPIGPYADFVNRLMEAAGNIFETVDEAMPLVRRLAYEQANKTCREALRPWQHKDIPTFLKICRDVLDDVASGTHAAVAMAKMMHNNGNGRRCLKCGKEGHLKRECTAQKTPACQLGLCHRCRKGNHWTNECYSKMDKAGNPIVPNFNLSQKGSGSAPAKKWNGGPLTQGPENSMGAGATVRAAPKGTTGIRCAELRATGYTILTPQMGVQAVDVHLLDSLDDLEGIRITIGKAINSLMGLLVVTGIIPLPCKKLRVMLHSTKGIFLKDFGIVHLTGIPYNPQGQAIVERTHLYLKNLIIKQKGGIGEYAVSNKDALALALYTINFLNKKKNGKTPAELHSQPAKKESVQWIM</sequence>
<dbReference type="PANTHER" id="PTHR40389">
    <property type="entry name" value="ENDOGENOUS RETROVIRUS GROUP K MEMBER 24 GAG POLYPROTEIN-RELATED"/>
    <property type="match status" value="1"/>
</dbReference>